<dbReference type="AlphaFoldDB" id="A0A091CU59"/>
<evidence type="ECO:0000256" key="5">
    <source>
        <dbReference type="ARBA" id="ARBA00022725"/>
    </source>
</evidence>
<keyword evidence="8 12" id="KW-0472">Membrane</keyword>
<keyword evidence="15" id="KW-1185">Reference proteome</keyword>
<dbReference type="InterPro" id="IPR017452">
    <property type="entry name" value="GPCR_Rhodpsn_7TM"/>
</dbReference>
<dbReference type="PROSITE" id="PS50262">
    <property type="entry name" value="G_PROTEIN_RECEP_F1_2"/>
    <property type="match status" value="1"/>
</dbReference>
<dbReference type="InterPro" id="IPR000276">
    <property type="entry name" value="GPCR_Rhodpsn"/>
</dbReference>
<sequence>MCHRKPTTLLALREQIENAPAAISTTKVTRAAFDRVIDVWKPTATTLSTSCNHTDQSLFKNMESENYTRVAEFLLLGLSEDPDLQPILLGLFLSMYLVTVLGNLLIILAVSSDSHLHTPMYFFLSNLSFTDICFSSTTVPKMIVDIQKQHKTISYKGCLTQMCFVLVFIGLENFLLTVMAYDRYVAICNPLRYTVIVSPHVCVLLIVLSLSISIVDALLHTLMALWLSFCTDLTIPHFFCELAQVIKLACSDTFINTILVYMVTGILAVVSLIGIIFSYVKIFSSIRRMPSTRAKHKVFSTCGSHLSVVALFYGTGFGVYASSEFSASSSSSAVASLMYTVVTPLMNPFLYSLRNRDVKEALKKLIRPSPFVRLSHAL</sequence>
<dbReference type="InterPro" id="IPR000725">
    <property type="entry name" value="Olfact_rcpt"/>
</dbReference>
<dbReference type="OMA" id="ETENHTR"/>
<evidence type="ECO:0000256" key="1">
    <source>
        <dbReference type="ARBA" id="ARBA00004651"/>
    </source>
</evidence>
<evidence type="ECO:0000256" key="4">
    <source>
        <dbReference type="ARBA" id="ARBA00022692"/>
    </source>
</evidence>
<dbReference type="PANTHER" id="PTHR48001">
    <property type="entry name" value="OLFACTORY RECEPTOR"/>
    <property type="match status" value="1"/>
</dbReference>
<gene>
    <name evidence="14" type="ORF">H920_16605</name>
</gene>
<feature type="transmembrane region" description="Helical" evidence="12">
    <location>
        <begin position="333"/>
        <end position="353"/>
    </location>
</feature>
<feature type="transmembrane region" description="Helical" evidence="12">
    <location>
        <begin position="159"/>
        <end position="181"/>
    </location>
</feature>
<dbReference type="GO" id="GO:0005886">
    <property type="term" value="C:plasma membrane"/>
    <property type="evidence" value="ECO:0007669"/>
    <property type="project" value="UniProtKB-SubCell"/>
</dbReference>
<dbReference type="PRINTS" id="PR00245">
    <property type="entry name" value="OLFACTORYR"/>
</dbReference>
<keyword evidence="7 11" id="KW-0297">G-protein coupled receptor</keyword>
<protein>
    <recommendedName>
        <fullName evidence="12">Olfactory receptor</fullName>
    </recommendedName>
</protein>
<evidence type="ECO:0000256" key="10">
    <source>
        <dbReference type="ARBA" id="ARBA00023224"/>
    </source>
</evidence>
<keyword evidence="4 11" id="KW-0812">Transmembrane</keyword>
<dbReference type="GO" id="GO:0004984">
    <property type="term" value="F:olfactory receptor activity"/>
    <property type="evidence" value="ECO:0007669"/>
    <property type="project" value="InterPro"/>
</dbReference>
<keyword evidence="9 11" id="KW-0675">Receptor</keyword>
<evidence type="ECO:0000313" key="15">
    <source>
        <dbReference type="Proteomes" id="UP000028990"/>
    </source>
</evidence>
<keyword evidence="3 12" id="KW-0716">Sensory transduction</keyword>
<dbReference type="CDD" id="cd15234">
    <property type="entry name" value="7tmA_OR7-like"/>
    <property type="match status" value="1"/>
</dbReference>
<evidence type="ECO:0000256" key="11">
    <source>
        <dbReference type="RuleBase" id="RU000688"/>
    </source>
</evidence>
<evidence type="ECO:0000256" key="3">
    <source>
        <dbReference type="ARBA" id="ARBA00022606"/>
    </source>
</evidence>
<dbReference type="eggNOG" id="ENOG502T9M5">
    <property type="taxonomic scope" value="Eukaryota"/>
</dbReference>
<dbReference type="SUPFAM" id="SSF81321">
    <property type="entry name" value="Family A G protein-coupled receptor-like"/>
    <property type="match status" value="1"/>
</dbReference>
<evidence type="ECO:0000256" key="2">
    <source>
        <dbReference type="ARBA" id="ARBA00022475"/>
    </source>
</evidence>
<proteinExistence type="inferred from homology"/>
<dbReference type="FunFam" id="1.20.1070.10:FF:000009">
    <property type="entry name" value="Olfactory receptor"/>
    <property type="match status" value="1"/>
</dbReference>
<feature type="transmembrane region" description="Helical" evidence="12">
    <location>
        <begin position="258"/>
        <end position="277"/>
    </location>
</feature>
<evidence type="ECO:0000256" key="6">
    <source>
        <dbReference type="ARBA" id="ARBA00022989"/>
    </source>
</evidence>
<keyword evidence="10 11" id="KW-0807">Transducer</keyword>
<feature type="domain" description="G-protein coupled receptors family 1 profile" evidence="13">
    <location>
        <begin position="102"/>
        <end position="351"/>
    </location>
</feature>
<dbReference type="Proteomes" id="UP000028990">
    <property type="component" value="Unassembled WGS sequence"/>
</dbReference>
<keyword evidence="2 12" id="KW-1003">Cell membrane</keyword>
<dbReference type="PRINTS" id="PR00237">
    <property type="entry name" value="GPCRRHODOPSN"/>
</dbReference>
<comment type="subcellular location">
    <subcellularLocation>
        <location evidence="1 12">Cell membrane</location>
        <topology evidence="1 12">Multi-pass membrane protein</topology>
    </subcellularLocation>
</comment>
<dbReference type="PROSITE" id="PS00237">
    <property type="entry name" value="G_PROTEIN_RECEP_F1_1"/>
    <property type="match status" value="1"/>
</dbReference>
<reference evidence="14 15" key="1">
    <citation type="submission" date="2013-11" db="EMBL/GenBank/DDBJ databases">
        <title>The Damaraland mole rat (Fukomys damarensis) genome and evolution of African mole rats.</title>
        <authorList>
            <person name="Gladyshev V.N."/>
            <person name="Fang X."/>
        </authorList>
    </citation>
    <scope>NUCLEOTIDE SEQUENCE [LARGE SCALE GENOMIC DNA]</scope>
    <source>
        <tissue evidence="14">Liver</tissue>
    </source>
</reference>
<dbReference type="STRING" id="885580.ENSFDAP00000009656"/>
<evidence type="ECO:0000256" key="7">
    <source>
        <dbReference type="ARBA" id="ARBA00023040"/>
    </source>
</evidence>
<comment type="similarity">
    <text evidence="11">Belongs to the G-protein coupled receptor 1 family.</text>
</comment>
<feature type="transmembrane region" description="Helical" evidence="12">
    <location>
        <begin position="298"/>
        <end position="321"/>
    </location>
</feature>
<keyword evidence="5 12" id="KW-0552">Olfaction</keyword>
<feature type="transmembrane region" description="Helical" evidence="12">
    <location>
        <begin position="193"/>
        <end position="215"/>
    </location>
</feature>
<evidence type="ECO:0000256" key="12">
    <source>
        <dbReference type="RuleBase" id="RU363047"/>
    </source>
</evidence>
<evidence type="ECO:0000259" key="13">
    <source>
        <dbReference type="PROSITE" id="PS50262"/>
    </source>
</evidence>
<evidence type="ECO:0000313" key="14">
    <source>
        <dbReference type="EMBL" id="KFO22002.1"/>
    </source>
</evidence>
<dbReference type="GO" id="GO:0004930">
    <property type="term" value="F:G protein-coupled receptor activity"/>
    <property type="evidence" value="ECO:0007669"/>
    <property type="project" value="UniProtKB-KW"/>
</dbReference>
<evidence type="ECO:0000256" key="8">
    <source>
        <dbReference type="ARBA" id="ARBA00023136"/>
    </source>
</evidence>
<name>A0A091CU59_FUKDA</name>
<keyword evidence="6 12" id="KW-1133">Transmembrane helix</keyword>
<dbReference type="EMBL" id="KN124204">
    <property type="protein sequence ID" value="KFO22002.1"/>
    <property type="molecule type" value="Genomic_DNA"/>
</dbReference>
<organism evidence="14 15">
    <name type="scientific">Fukomys damarensis</name>
    <name type="common">Damaraland mole rat</name>
    <name type="synonym">Cryptomys damarensis</name>
    <dbReference type="NCBI Taxonomy" id="885580"/>
    <lineage>
        <taxon>Eukaryota</taxon>
        <taxon>Metazoa</taxon>
        <taxon>Chordata</taxon>
        <taxon>Craniata</taxon>
        <taxon>Vertebrata</taxon>
        <taxon>Euteleostomi</taxon>
        <taxon>Mammalia</taxon>
        <taxon>Eutheria</taxon>
        <taxon>Euarchontoglires</taxon>
        <taxon>Glires</taxon>
        <taxon>Rodentia</taxon>
        <taxon>Hystricomorpha</taxon>
        <taxon>Bathyergidae</taxon>
        <taxon>Fukomys</taxon>
    </lineage>
</organism>
<accession>A0A091CU59</accession>
<dbReference type="Gene3D" id="1.20.1070.10">
    <property type="entry name" value="Rhodopsin 7-helix transmembrane proteins"/>
    <property type="match status" value="1"/>
</dbReference>
<dbReference type="Pfam" id="PF13853">
    <property type="entry name" value="7tm_4"/>
    <property type="match status" value="1"/>
</dbReference>
<feature type="transmembrane region" description="Helical" evidence="12">
    <location>
        <begin position="87"/>
        <end position="108"/>
    </location>
</feature>
<evidence type="ECO:0000256" key="9">
    <source>
        <dbReference type="ARBA" id="ARBA00023170"/>
    </source>
</evidence>